<dbReference type="InterPro" id="IPR001761">
    <property type="entry name" value="Peripla_BP/Lac1_sug-bd_dom"/>
</dbReference>
<dbReference type="InterPro" id="IPR010982">
    <property type="entry name" value="Lambda_DNA-bd_dom_sf"/>
</dbReference>
<dbReference type="InterPro" id="IPR028082">
    <property type="entry name" value="Peripla_BP_I"/>
</dbReference>
<dbReference type="Gene3D" id="1.10.260.40">
    <property type="entry name" value="lambda repressor-like DNA-binding domains"/>
    <property type="match status" value="1"/>
</dbReference>
<evidence type="ECO:0000256" key="2">
    <source>
        <dbReference type="ARBA" id="ARBA00023125"/>
    </source>
</evidence>
<reference evidence="5" key="1">
    <citation type="submission" date="2016-08" db="EMBL/GenBank/DDBJ databases">
        <authorList>
            <person name="Seilhamer J.J."/>
        </authorList>
    </citation>
    <scope>NUCLEOTIDE SEQUENCE</scope>
    <source>
        <strain evidence="5">86</strain>
    </source>
</reference>
<dbReference type="PANTHER" id="PTHR30146:SF109">
    <property type="entry name" value="HTH-TYPE TRANSCRIPTIONAL REGULATOR GALS"/>
    <property type="match status" value="1"/>
</dbReference>
<keyword evidence="2" id="KW-0238">DNA-binding</keyword>
<dbReference type="Pfam" id="PF00532">
    <property type="entry name" value="Peripla_BP_1"/>
    <property type="match status" value="1"/>
</dbReference>
<sequence length="346" mass="37123">MNRSSSHSGGRPQPATMKDVARVAGVALKTVSRVVNDEPGVSPPVRKKVKAVIAELGYRRNDNARVLRIGTTHSIGFICEDLGEPFVSQLIRAIESVSIENSSMLIVAATGGDLEREQEAVRALASRQVDGLIIAPTAHEQPYLGRELGNGLPVVFVDRPSLHHQVDAVLTDNHAGAQMATRQLLQYGHRRIAFFSNADQLFTQVERIDGYRQALSAEGAPFDEALVCSASGNPGATLASLQKMLALAEPVTAAITGDSLCTYALLRAFKAVGRHLPLIGFDDFPLADLLEPGISVIEQNPFDIGRVATQLLFRRIAGDTSPPQTIKLGTRLIQRGSGEVGLPINS</sequence>
<dbReference type="EMBL" id="FMJD01000002">
    <property type="protein sequence ID" value="SCM71343.1"/>
    <property type="molecule type" value="Genomic_DNA"/>
</dbReference>
<evidence type="ECO:0000256" key="1">
    <source>
        <dbReference type="ARBA" id="ARBA00023015"/>
    </source>
</evidence>
<dbReference type="PRINTS" id="PR00036">
    <property type="entry name" value="HTHLACI"/>
</dbReference>
<accession>A0A212L1B3</accession>
<dbReference type="Pfam" id="PF00356">
    <property type="entry name" value="LacI"/>
    <property type="match status" value="1"/>
</dbReference>
<evidence type="ECO:0000256" key="3">
    <source>
        <dbReference type="ARBA" id="ARBA00023163"/>
    </source>
</evidence>
<organism evidence="5">
    <name type="scientific">uncultured Pleomorphomonas sp</name>
    <dbReference type="NCBI Taxonomy" id="442121"/>
    <lineage>
        <taxon>Bacteria</taxon>
        <taxon>Pseudomonadati</taxon>
        <taxon>Pseudomonadota</taxon>
        <taxon>Alphaproteobacteria</taxon>
        <taxon>Hyphomicrobiales</taxon>
        <taxon>Pleomorphomonadaceae</taxon>
        <taxon>Pleomorphomonas</taxon>
        <taxon>environmental samples</taxon>
    </lineage>
</organism>
<dbReference type="PANTHER" id="PTHR30146">
    <property type="entry name" value="LACI-RELATED TRANSCRIPTIONAL REPRESSOR"/>
    <property type="match status" value="1"/>
</dbReference>
<dbReference type="AlphaFoldDB" id="A0A212L1B3"/>
<dbReference type="Gene3D" id="3.40.50.2300">
    <property type="match status" value="2"/>
</dbReference>
<dbReference type="PROSITE" id="PS50932">
    <property type="entry name" value="HTH_LACI_2"/>
    <property type="match status" value="1"/>
</dbReference>
<dbReference type="SUPFAM" id="SSF47413">
    <property type="entry name" value="lambda repressor-like DNA-binding domains"/>
    <property type="match status" value="1"/>
</dbReference>
<dbReference type="CDD" id="cd01392">
    <property type="entry name" value="HTH_LacI"/>
    <property type="match status" value="1"/>
</dbReference>
<dbReference type="SMART" id="SM00354">
    <property type="entry name" value="HTH_LACI"/>
    <property type="match status" value="1"/>
</dbReference>
<feature type="domain" description="HTH lacI-type" evidence="4">
    <location>
        <begin position="15"/>
        <end position="69"/>
    </location>
</feature>
<dbReference type="GO" id="GO:0003700">
    <property type="term" value="F:DNA-binding transcription factor activity"/>
    <property type="evidence" value="ECO:0007669"/>
    <property type="project" value="TreeGrafter"/>
</dbReference>
<evidence type="ECO:0000313" key="5">
    <source>
        <dbReference type="EMBL" id="SCM71343.1"/>
    </source>
</evidence>
<dbReference type="CDD" id="cd06267">
    <property type="entry name" value="PBP1_LacI_sugar_binding-like"/>
    <property type="match status" value="1"/>
</dbReference>
<dbReference type="GO" id="GO:0000976">
    <property type="term" value="F:transcription cis-regulatory region binding"/>
    <property type="evidence" value="ECO:0007669"/>
    <property type="project" value="TreeGrafter"/>
</dbReference>
<evidence type="ECO:0000259" key="4">
    <source>
        <dbReference type="PROSITE" id="PS50932"/>
    </source>
</evidence>
<dbReference type="InterPro" id="IPR000843">
    <property type="entry name" value="HTH_LacI"/>
</dbReference>
<keyword evidence="3" id="KW-0804">Transcription</keyword>
<gene>
    <name evidence="5" type="ORF">KL86PLE_100111</name>
</gene>
<keyword evidence="1" id="KW-0805">Transcription regulation</keyword>
<dbReference type="RefSeq" id="WP_100082424.1">
    <property type="nucleotide sequence ID" value="NZ_LT608334.1"/>
</dbReference>
<name>A0A212L1B3_9HYPH</name>
<dbReference type="SUPFAM" id="SSF53822">
    <property type="entry name" value="Periplasmic binding protein-like I"/>
    <property type="match status" value="1"/>
</dbReference>
<proteinExistence type="predicted"/>
<protein>
    <submittedName>
        <fullName evidence="5">LacI family transcriptional regulator</fullName>
    </submittedName>
</protein>